<comment type="caution">
    <text evidence="1">The sequence shown here is derived from an EMBL/GenBank/DDBJ whole genome shotgun (WGS) entry which is preliminary data.</text>
</comment>
<organism evidence="1 2">
    <name type="scientific">Nocardia veterana</name>
    <dbReference type="NCBI Taxonomy" id="132249"/>
    <lineage>
        <taxon>Bacteria</taxon>
        <taxon>Bacillati</taxon>
        <taxon>Actinomycetota</taxon>
        <taxon>Actinomycetes</taxon>
        <taxon>Mycobacteriales</taxon>
        <taxon>Nocardiaceae</taxon>
        <taxon>Nocardia</taxon>
    </lineage>
</organism>
<proteinExistence type="predicted"/>
<dbReference type="RefSeq" id="WP_040719104.1">
    <property type="nucleotide sequence ID" value="NZ_CAWPHS010000003.1"/>
</dbReference>
<dbReference type="PANTHER" id="PTHR35368">
    <property type="entry name" value="HYDROPEROXIDE REDUCTASE"/>
    <property type="match status" value="1"/>
</dbReference>
<dbReference type="SUPFAM" id="SSF82784">
    <property type="entry name" value="OsmC-like"/>
    <property type="match status" value="1"/>
</dbReference>
<name>A0A7X6LXV3_9NOCA</name>
<dbReference type="InterPro" id="IPR052924">
    <property type="entry name" value="OsmC/Ohr_hydroprdx_reductase"/>
</dbReference>
<dbReference type="EMBL" id="JAAXPE010000011">
    <property type="protein sequence ID" value="NKY86621.1"/>
    <property type="molecule type" value="Genomic_DNA"/>
</dbReference>
<reference evidence="1 2" key="1">
    <citation type="submission" date="2020-04" db="EMBL/GenBank/DDBJ databases">
        <title>MicrobeNet Type strains.</title>
        <authorList>
            <person name="Nicholson A.C."/>
        </authorList>
    </citation>
    <scope>NUCLEOTIDE SEQUENCE [LARGE SCALE GENOMIC DNA]</scope>
    <source>
        <strain evidence="1 2">DSM 44445</strain>
    </source>
</reference>
<dbReference type="InterPro" id="IPR015946">
    <property type="entry name" value="KH_dom-like_a/b"/>
</dbReference>
<keyword evidence="2" id="KW-1185">Reference proteome</keyword>
<dbReference type="InterPro" id="IPR003718">
    <property type="entry name" value="OsmC/Ohr_fam"/>
</dbReference>
<evidence type="ECO:0000313" key="2">
    <source>
        <dbReference type="Proteomes" id="UP000523447"/>
    </source>
</evidence>
<evidence type="ECO:0000313" key="1">
    <source>
        <dbReference type="EMBL" id="NKY86621.1"/>
    </source>
</evidence>
<dbReference type="Pfam" id="PF02566">
    <property type="entry name" value="OsmC"/>
    <property type="match status" value="1"/>
</dbReference>
<gene>
    <name evidence="1" type="ORF">HGA07_13385</name>
</gene>
<sequence length="180" mass="19022">MTAESGTPLNDIVEATARAVADDPAKAHVVFTADGIAEGAVGSAVTAGTYTVRVDEPAALGGAGTAPNPVEYYLAALISCQVVTYRFWAQRLGIEVEQLRIRAEGDLDVRGFFGLDDAVRAGFREVRVQVRIDGPESAERYAELQQAVDAHCPVLDISTGHTPVLTTLITPNLEDSAVLA</sequence>
<protein>
    <submittedName>
        <fullName evidence="1">OsmC family protein</fullName>
    </submittedName>
</protein>
<dbReference type="InterPro" id="IPR036102">
    <property type="entry name" value="OsmC/Ohrsf"/>
</dbReference>
<dbReference type="Gene3D" id="3.30.300.20">
    <property type="match status" value="1"/>
</dbReference>
<dbReference type="PANTHER" id="PTHR35368:SF1">
    <property type="entry name" value="HYDROPEROXIDE REDUCTASE"/>
    <property type="match status" value="1"/>
</dbReference>
<dbReference type="AlphaFoldDB" id="A0A7X6LXV3"/>
<accession>A0A7X6LXV3</accession>
<dbReference type="Proteomes" id="UP000523447">
    <property type="component" value="Unassembled WGS sequence"/>
</dbReference>